<protein>
    <submittedName>
        <fullName evidence="2">Uncharacterized protein</fullName>
    </submittedName>
</protein>
<organism evidence="2 3">
    <name type="scientific">Ignelater luminosus</name>
    <name type="common">Cucubano</name>
    <name type="synonym">Pyrophorus luminosus</name>
    <dbReference type="NCBI Taxonomy" id="2038154"/>
    <lineage>
        <taxon>Eukaryota</taxon>
        <taxon>Metazoa</taxon>
        <taxon>Ecdysozoa</taxon>
        <taxon>Arthropoda</taxon>
        <taxon>Hexapoda</taxon>
        <taxon>Insecta</taxon>
        <taxon>Pterygota</taxon>
        <taxon>Neoptera</taxon>
        <taxon>Endopterygota</taxon>
        <taxon>Coleoptera</taxon>
        <taxon>Polyphaga</taxon>
        <taxon>Elateriformia</taxon>
        <taxon>Elateroidea</taxon>
        <taxon>Elateridae</taxon>
        <taxon>Agrypninae</taxon>
        <taxon>Pyrophorini</taxon>
        <taxon>Ignelater</taxon>
    </lineage>
</organism>
<dbReference type="EMBL" id="VTPC01087233">
    <property type="protein sequence ID" value="KAF2886580.1"/>
    <property type="molecule type" value="Genomic_DNA"/>
</dbReference>
<dbReference type="Proteomes" id="UP000801492">
    <property type="component" value="Unassembled WGS sequence"/>
</dbReference>
<name>A0A8K0CFX9_IGNLU</name>
<accession>A0A8K0CFX9</accession>
<gene>
    <name evidence="2" type="ORF">ILUMI_19592</name>
</gene>
<feature type="region of interest" description="Disordered" evidence="1">
    <location>
        <begin position="43"/>
        <end position="62"/>
    </location>
</feature>
<evidence type="ECO:0000313" key="2">
    <source>
        <dbReference type="EMBL" id="KAF2886580.1"/>
    </source>
</evidence>
<feature type="non-terminal residue" evidence="2">
    <location>
        <position position="62"/>
    </location>
</feature>
<proteinExistence type="predicted"/>
<dbReference type="AlphaFoldDB" id="A0A8K0CFX9"/>
<evidence type="ECO:0000313" key="3">
    <source>
        <dbReference type="Proteomes" id="UP000801492"/>
    </source>
</evidence>
<comment type="caution">
    <text evidence="2">The sequence shown here is derived from an EMBL/GenBank/DDBJ whole genome shotgun (WGS) entry which is preliminary data.</text>
</comment>
<evidence type="ECO:0000256" key="1">
    <source>
        <dbReference type="SAM" id="MobiDB-lite"/>
    </source>
</evidence>
<feature type="compositionally biased region" description="Polar residues" evidence="1">
    <location>
        <begin position="52"/>
        <end position="62"/>
    </location>
</feature>
<sequence length="62" mass="6948">MWDLDNVIEIHVEPLIINVGKDSSTSEWDDESESMLADIDESIPLAKEDENTTSCDHNQSGE</sequence>
<keyword evidence="3" id="KW-1185">Reference proteome</keyword>
<reference evidence="2" key="1">
    <citation type="submission" date="2019-08" db="EMBL/GenBank/DDBJ databases">
        <title>The genome of the North American firefly Photinus pyralis.</title>
        <authorList>
            <consortium name="Photinus pyralis genome working group"/>
            <person name="Fallon T.R."/>
            <person name="Sander Lower S.E."/>
            <person name="Weng J.-K."/>
        </authorList>
    </citation>
    <scope>NUCLEOTIDE SEQUENCE</scope>
    <source>
        <strain evidence="2">TRF0915ILg1</strain>
        <tissue evidence="2">Whole body</tissue>
    </source>
</reference>